<dbReference type="RefSeq" id="WP_344246040.1">
    <property type="nucleotide sequence ID" value="NZ_BAAAPM010000003.1"/>
</dbReference>
<evidence type="ECO:0000256" key="3">
    <source>
        <dbReference type="ARBA" id="ARBA00022839"/>
    </source>
</evidence>
<dbReference type="InterPro" id="IPR036397">
    <property type="entry name" value="RNaseH_sf"/>
</dbReference>
<dbReference type="CDD" id="cd06127">
    <property type="entry name" value="DEDDh"/>
    <property type="match status" value="1"/>
</dbReference>
<dbReference type="InterPro" id="IPR013520">
    <property type="entry name" value="Ribonucl_H"/>
</dbReference>
<accession>A0ABN2IZ85</accession>
<dbReference type="InterPro" id="IPR012337">
    <property type="entry name" value="RNaseH-like_sf"/>
</dbReference>
<dbReference type="Proteomes" id="UP001501138">
    <property type="component" value="Unassembled WGS sequence"/>
</dbReference>
<sequence length="250" mass="26602">MDDRRDDTGWAGGPLLGFDTETTGLDVATDRIVTAAVVLRVPGRRTDVRTWLLDPGVEIPAEAAAIHGITTAHARDRGQAPATGLDRIADTLAVHLRRGVPLVAYNATFDLSLLDVELSRHGLPTLPERLGRPVTPVLDPLVLDRWLDGGREGKRRLGDLCTLYGVEGDGDLHTADVDVLATLDVLAAQLLAHPHLRGVALDALHAAQAGAHRAWAERVNAERAAAPDGRGPTSSAWPSEAWAGPRARSA</sequence>
<proteinExistence type="predicted"/>
<feature type="region of interest" description="Disordered" evidence="4">
    <location>
        <begin position="223"/>
        <end position="250"/>
    </location>
</feature>
<evidence type="ECO:0000256" key="4">
    <source>
        <dbReference type="SAM" id="MobiDB-lite"/>
    </source>
</evidence>
<dbReference type="PANTHER" id="PTHR30231">
    <property type="entry name" value="DNA POLYMERASE III SUBUNIT EPSILON"/>
    <property type="match status" value="1"/>
</dbReference>
<comment type="caution">
    <text evidence="6">The sequence shown here is derived from an EMBL/GenBank/DDBJ whole genome shotgun (WGS) entry which is preliminary data.</text>
</comment>
<dbReference type="SUPFAM" id="SSF53098">
    <property type="entry name" value="Ribonuclease H-like"/>
    <property type="match status" value="1"/>
</dbReference>
<dbReference type="SMART" id="SM00479">
    <property type="entry name" value="EXOIII"/>
    <property type="match status" value="1"/>
</dbReference>
<evidence type="ECO:0000313" key="6">
    <source>
        <dbReference type="EMBL" id="GAA1714791.1"/>
    </source>
</evidence>
<dbReference type="PANTHER" id="PTHR30231:SF4">
    <property type="entry name" value="PROTEIN NEN2"/>
    <property type="match status" value="1"/>
</dbReference>
<evidence type="ECO:0000256" key="2">
    <source>
        <dbReference type="ARBA" id="ARBA00022801"/>
    </source>
</evidence>
<organism evidence="6 7">
    <name type="scientific">Isoptericola hypogeus</name>
    <dbReference type="NCBI Taxonomy" id="300179"/>
    <lineage>
        <taxon>Bacteria</taxon>
        <taxon>Bacillati</taxon>
        <taxon>Actinomycetota</taxon>
        <taxon>Actinomycetes</taxon>
        <taxon>Micrococcales</taxon>
        <taxon>Promicromonosporaceae</taxon>
        <taxon>Isoptericola</taxon>
    </lineage>
</organism>
<reference evidence="6 7" key="1">
    <citation type="journal article" date="2019" name="Int. J. Syst. Evol. Microbiol.">
        <title>The Global Catalogue of Microorganisms (GCM) 10K type strain sequencing project: providing services to taxonomists for standard genome sequencing and annotation.</title>
        <authorList>
            <consortium name="The Broad Institute Genomics Platform"/>
            <consortium name="The Broad Institute Genome Sequencing Center for Infectious Disease"/>
            <person name="Wu L."/>
            <person name="Ma J."/>
        </authorList>
    </citation>
    <scope>NUCLEOTIDE SEQUENCE [LARGE SCALE GENOMIC DNA]</scope>
    <source>
        <strain evidence="6 7">JCM 15589</strain>
    </source>
</reference>
<feature type="domain" description="Exonuclease" evidence="5">
    <location>
        <begin position="14"/>
        <end position="195"/>
    </location>
</feature>
<keyword evidence="1" id="KW-0540">Nuclease</keyword>
<dbReference type="EMBL" id="BAAAPM010000003">
    <property type="protein sequence ID" value="GAA1714791.1"/>
    <property type="molecule type" value="Genomic_DNA"/>
</dbReference>
<gene>
    <name evidence="6" type="ORF">GCM10009809_08710</name>
</gene>
<dbReference type="Gene3D" id="3.30.420.10">
    <property type="entry name" value="Ribonuclease H-like superfamily/Ribonuclease H"/>
    <property type="match status" value="1"/>
</dbReference>
<evidence type="ECO:0000256" key="1">
    <source>
        <dbReference type="ARBA" id="ARBA00022722"/>
    </source>
</evidence>
<keyword evidence="7" id="KW-1185">Reference proteome</keyword>
<protein>
    <submittedName>
        <fullName evidence="6">Exonuclease domain-containing protein</fullName>
    </submittedName>
</protein>
<dbReference type="NCBIfam" id="NF005927">
    <property type="entry name" value="PRK07942.1"/>
    <property type="match status" value="1"/>
</dbReference>
<dbReference type="GO" id="GO:0004527">
    <property type="term" value="F:exonuclease activity"/>
    <property type="evidence" value="ECO:0007669"/>
    <property type="project" value="UniProtKB-KW"/>
</dbReference>
<dbReference type="Pfam" id="PF00929">
    <property type="entry name" value="RNase_T"/>
    <property type="match status" value="1"/>
</dbReference>
<evidence type="ECO:0000313" key="7">
    <source>
        <dbReference type="Proteomes" id="UP001501138"/>
    </source>
</evidence>
<keyword evidence="3 6" id="KW-0269">Exonuclease</keyword>
<evidence type="ECO:0000259" key="5">
    <source>
        <dbReference type="SMART" id="SM00479"/>
    </source>
</evidence>
<name>A0ABN2IZ85_9MICO</name>
<keyword evidence="2" id="KW-0378">Hydrolase</keyword>